<evidence type="ECO:0000313" key="9">
    <source>
        <dbReference type="Proteomes" id="UP000319769"/>
    </source>
</evidence>
<gene>
    <name evidence="8" type="ORF">FPZ12_016260</name>
</gene>
<keyword evidence="4" id="KW-0274">FAD</keyword>
<dbReference type="InterPro" id="IPR000172">
    <property type="entry name" value="GMC_OxRdtase_N"/>
</dbReference>
<feature type="domain" description="Glucose-methanol-choline oxidoreductase C-terminal" evidence="7">
    <location>
        <begin position="548"/>
        <end position="657"/>
    </location>
</feature>
<dbReference type="Proteomes" id="UP000319769">
    <property type="component" value="Unassembled WGS sequence"/>
</dbReference>
<name>A0A5N0V6P2_9PSEU</name>
<comment type="caution">
    <text evidence="8">The sequence shown here is derived from an EMBL/GenBank/DDBJ whole genome shotgun (WGS) entry which is preliminary data.</text>
</comment>
<dbReference type="SUPFAM" id="SSF51905">
    <property type="entry name" value="FAD/NAD(P)-binding domain"/>
    <property type="match status" value="1"/>
</dbReference>
<comment type="cofactor">
    <cofactor evidence="1">
        <name>FAD</name>
        <dbReference type="ChEBI" id="CHEBI:57692"/>
    </cofactor>
</comment>
<evidence type="ECO:0000256" key="1">
    <source>
        <dbReference type="ARBA" id="ARBA00001974"/>
    </source>
</evidence>
<dbReference type="InterPro" id="IPR051473">
    <property type="entry name" value="P2Ox-like"/>
</dbReference>
<dbReference type="PANTHER" id="PTHR42784">
    <property type="entry name" value="PYRANOSE 2-OXIDASE"/>
    <property type="match status" value="1"/>
</dbReference>
<dbReference type="Pfam" id="PF05199">
    <property type="entry name" value="GMC_oxred_C"/>
    <property type="match status" value="1"/>
</dbReference>
<dbReference type="PANTHER" id="PTHR42784:SF1">
    <property type="entry name" value="PYRANOSE 2-OXIDASE"/>
    <property type="match status" value="1"/>
</dbReference>
<accession>A0A5N0V6P2</accession>
<evidence type="ECO:0000256" key="4">
    <source>
        <dbReference type="ARBA" id="ARBA00022827"/>
    </source>
</evidence>
<dbReference type="Pfam" id="PF00732">
    <property type="entry name" value="GMC_oxred_N"/>
    <property type="match status" value="1"/>
</dbReference>
<evidence type="ECO:0000313" key="8">
    <source>
        <dbReference type="EMBL" id="KAA9160701.1"/>
    </source>
</evidence>
<proteinExistence type="inferred from homology"/>
<dbReference type="InterPro" id="IPR036188">
    <property type="entry name" value="FAD/NAD-bd_sf"/>
</dbReference>
<comment type="similarity">
    <text evidence="2">Belongs to the GMC oxidoreductase family.</text>
</comment>
<reference evidence="8" key="1">
    <citation type="submission" date="2019-09" db="EMBL/GenBank/DDBJ databases">
        <authorList>
            <person name="Teo W.F.A."/>
            <person name="Duangmal K."/>
        </authorList>
    </citation>
    <scope>NUCLEOTIDE SEQUENCE [LARGE SCALE GENOMIC DNA]</scope>
    <source>
        <strain evidence="8">K81G1</strain>
    </source>
</reference>
<sequence length="677" mass="71926">MTRETVAVDTPASRATSWIVTRWCVNCRDRETRFLAGSFTCVPILVRGAGSLAELGGLFARPAANIPACARNDSGLSLAGLVFSQVRACAGPLAGFRFRAGIAGPWTGALASRGSKALLLPGPAARGDPIEVRARLKSWGRGVHPRRNPHPCVPSARRVAAREMSLSENRVVDVLIVGSGPVGSTFARCIRDALPDASVLMVEAGPRLTSRAGENIRNRSPEDRAHLVAELRRLVSYPASEGAVEPRPGTFLVADGGRAVDPHDGMPAAAMAANVGGMGSHWTCACPRPSGRERVPMIAGSVLDEALTRAESLLGVTQSGFAENDTTRSVAQVLAEVYETGHDGARPVQPMPLACAAQSAGLPRWAGADAILDDLADGSRPNFELRDSTVCTKLVRDGARVTGAVLSDVRTGDSTGVSASFVVVACDALRTPQLLWASGIRPPALGHYLNDQPQIISFLELDPSRLPLKDSRAEFVTSDDTRDHLTGALWIPLVDDRRPMHGQVMQMEASPVPVPGGAQPANRHLVSLGWFLPKDVRFEDCVSFAGDELDAWGLPRIRISYDLTEQDRRLVELAIKEMHRGASALGDYIEDGTPSLLPSGSSLHYQGTTRMGGTDDGESVVDTRSRVWGLDNLYLGGNGVIPTATACNPTLTSVALATLASDDLVGRLARLRAAARN</sequence>
<dbReference type="Gene3D" id="3.50.50.60">
    <property type="entry name" value="FAD/NAD(P)-binding domain"/>
    <property type="match status" value="2"/>
</dbReference>
<evidence type="ECO:0000259" key="6">
    <source>
        <dbReference type="Pfam" id="PF00732"/>
    </source>
</evidence>
<evidence type="ECO:0000259" key="7">
    <source>
        <dbReference type="Pfam" id="PF05199"/>
    </source>
</evidence>
<dbReference type="GO" id="GO:0050660">
    <property type="term" value="F:flavin adenine dinucleotide binding"/>
    <property type="evidence" value="ECO:0007669"/>
    <property type="project" value="InterPro"/>
</dbReference>
<dbReference type="SUPFAM" id="SSF54373">
    <property type="entry name" value="FAD-linked reductases, C-terminal domain"/>
    <property type="match status" value="1"/>
</dbReference>
<keyword evidence="5" id="KW-0560">Oxidoreductase</keyword>
<dbReference type="GO" id="GO:0016614">
    <property type="term" value="F:oxidoreductase activity, acting on CH-OH group of donors"/>
    <property type="evidence" value="ECO:0007669"/>
    <property type="project" value="InterPro"/>
</dbReference>
<dbReference type="AlphaFoldDB" id="A0A5N0V6P2"/>
<protein>
    <submittedName>
        <fullName evidence="8">Pyranose oxidase</fullName>
    </submittedName>
</protein>
<keyword evidence="9" id="KW-1185">Reference proteome</keyword>
<dbReference type="OrthoDB" id="9798604at2"/>
<dbReference type="EMBL" id="VMNW02000020">
    <property type="protein sequence ID" value="KAA9160701.1"/>
    <property type="molecule type" value="Genomic_DNA"/>
</dbReference>
<evidence type="ECO:0000256" key="2">
    <source>
        <dbReference type="ARBA" id="ARBA00010790"/>
    </source>
</evidence>
<feature type="domain" description="Glucose-methanol-choline oxidoreductase N-terminal" evidence="6">
    <location>
        <begin position="363"/>
        <end position="453"/>
    </location>
</feature>
<dbReference type="InterPro" id="IPR007867">
    <property type="entry name" value="GMC_OxRtase_C"/>
</dbReference>
<keyword evidence="3" id="KW-0285">Flavoprotein</keyword>
<evidence type="ECO:0000256" key="5">
    <source>
        <dbReference type="ARBA" id="ARBA00023002"/>
    </source>
</evidence>
<organism evidence="8 9">
    <name type="scientific">Amycolatopsis acidicola</name>
    <dbReference type="NCBI Taxonomy" id="2596893"/>
    <lineage>
        <taxon>Bacteria</taxon>
        <taxon>Bacillati</taxon>
        <taxon>Actinomycetota</taxon>
        <taxon>Actinomycetes</taxon>
        <taxon>Pseudonocardiales</taxon>
        <taxon>Pseudonocardiaceae</taxon>
        <taxon>Amycolatopsis</taxon>
    </lineage>
</organism>
<evidence type="ECO:0000256" key="3">
    <source>
        <dbReference type="ARBA" id="ARBA00022630"/>
    </source>
</evidence>